<comment type="cofactor">
    <cofactor evidence="11">
        <name>Zn(2+)</name>
        <dbReference type="ChEBI" id="CHEBI:29105"/>
    </cofactor>
    <text evidence="11">Binds 1 zinc ion per subunit.</text>
</comment>
<feature type="binding site" evidence="11">
    <location>
        <position position="162"/>
    </location>
    <ligand>
        <name>Zn(2+)</name>
        <dbReference type="ChEBI" id="CHEBI:29105"/>
    </ligand>
</feature>
<feature type="domain" description="p53 DNA-binding" evidence="14">
    <location>
        <begin position="89"/>
        <end position="274"/>
    </location>
</feature>
<dbReference type="OrthoDB" id="5915660at2759"/>
<evidence type="ECO:0000256" key="9">
    <source>
        <dbReference type="ARBA" id="ARBA00023163"/>
    </source>
</evidence>
<evidence type="ECO:0000313" key="16">
    <source>
        <dbReference type="Proteomes" id="UP000250275"/>
    </source>
</evidence>
<feature type="region of interest" description="Disordered" evidence="13">
    <location>
        <begin position="49"/>
        <end position="78"/>
    </location>
</feature>
<keyword evidence="3" id="KW-0053">Apoptosis</keyword>
<proteinExistence type="inferred from homology"/>
<dbReference type="EMBL" id="KQ759821">
    <property type="protein sequence ID" value="OAD62694.1"/>
    <property type="molecule type" value="Genomic_DNA"/>
</dbReference>
<evidence type="ECO:0000256" key="12">
    <source>
        <dbReference type="PIRSR" id="PIRSR602117-2"/>
    </source>
</evidence>
<dbReference type="AlphaFoldDB" id="A0A310SY68"/>
<evidence type="ECO:0000256" key="8">
    <source>
        <dbReference type="ARBA" id="ARBA00023159"/>
    </source>
</evidence>
<dbReference type="InterPro" id="IPR008967">
    <property type="entry name" value="p53-like_TF_DNA-bd_sf"/>
</dbReference>
<dbReference type="GO" id="GO:0000981">
    <property type="term" value="F:DNA-binding transcription factor activity, RNA polymerase II-specific"/>
    <property type="evidence" value="ECO:0007669"/>
    <property type="project" value="TreeGrafter"/>
</dbReference>
<keyword evidence="10" id="KW-0539">Nucleus</keyword>
<keyword evidence="8" id="KW-0010">Activator</keyword>
<dbReference type="InterPro" id="IPR011615">
    <property type="entry name" value="p53_DNA-bd"/>
</dbReference>
<evidence type="ECO:0000256" key="3">
    <source>
        <dbReference type="ARBA" id="ARBA00022703"/>
    </source>
</evidence>
<evidence type="ECO:0000256" key="11">
    <source>
        <dbReference type="PIRSR" id="PIRSR602117-1"/>
    </source>
</evidence>
<dbReference type="PRINTS" id="PR00386">
    <property type="entry name" value="P53SUPPRESSR"/>
</dbReference>
<comment type="subcellular location">
    <subcellularLocation>
        <location evidence="1">Nucleus</location>
    </subcellularLocation>
</comment>
<dbReference type="Pfam" id="PF00870">
    <property type="entry name" value="P53"/>
    <property type="match status" value="1"/>
</dbReference>
<evidence type="ECO:0000256" key="2">
    <source>
        <dbReference type="ARBA" id="ARBA00006167"/>
    </source>
</evidence>
<feature type="binding site" evidence="11">
    <location>
        <position position="165"/>
    </location>
    <ligand>
        <name>Zn(2+)</name>
        <dbReference type="ChEBI" id="CHEBI:29105"/>
    </ligand>
</feature>
<evidence type="ECO:0000259" key="14">
    <source>
        <dbReference type="Pfam" id="PF00870"/>
    </source>
</evidence>
<keyword evidence="4 11" id="KW-0479">Metal-binding</keyword>
<evidence type="ECO:0000256" key="5">
    <source>
        <dbReference type="ARBA" id="ARBA00022833"/>
    </source>
</evidence>
<feature type="binding site" evidence="11">
    <location>
        <position position="225"/>
    </location>
    <ligand>
        <name>Zn(2+)</name>
        <dbReference type="ChEBI" id="CHEBI:29105"/>
    </ligand>
</feature>
<dbReference type="InterPro" id="IPR002117">
    <property type="entry name" value="p53_tumour_suppressor"/>
</dbReference>
<evidence type="ECO:0000256" key="6">
    <source>
        <dbReference type="ARBA" id="ARBA00023015"/>
    </source>
</evidence>
<keyword evidence="6" id="KW-0805">Transcription regulation</keyword>
<keyword evidence="5 11" id="KW-0862">Zinc</keyword>
<feature type="compositionally biased region" description="Acidic residues" evidence="13">
    <location>
        <begin position="63"/>
        <end position="78"/>
    </location>
</feature>
<evidence type="ECO:0000313" key="15">
    <source>
        <dbReference type="EMBL" id="OAD62694.1"/>
    </source>
</evidence>
<dbReference type="InterPro" id="IPR012346">
    <property type="entry name" value="p53/RUNT-type_TF_DNA-bd_sf"/>
</dbReference>
<dbReference type="Gene3D" id="2.60.40.720">
    <property type="match status" value="1"/>
</dbReference>
<reference evidence="15 16" key="1">
    <citation type="submission" date="2015-07" db="EMBL/GenBank/DDBJ databases">
        <title>The genome of Eufriesea mexicana.</title>
        <authorList>
            <person name="Pan H."/>
            <person name="Kapheim K."/>
        </authorList>
    </citation>
    <scope>NUCLEOTIDE SEQUENCE [LARGE SCALE GENOMIC DNA]</scope>
    <source>
        <strain evidence="15">0111107269</strain>
        <tissue evidence="15">Whole body</tissue>
    </source>
</reference>
<keyword evidence="9" id="KW-0804">Transcription</keyword>
<dbReference type="GO" id="GO:0006915">
    <property type="term" value="P:apoptotic process"/>
    <property type="evidence" value="ECO:0007669"/>
    <property type="project" value="UniProtKB-KW"/>
</dbReference>
<accession>A0A310SY68</accession>
<keyword evidence="16" id="KW-1185">Reference proteome</keyword>
<sequence>MTTTNGFSDSQESDILGEEEYKVLVKDIGFVPSFWIQSITEDKMEEKYDLTQQYIEEEKPMKDEEEEQEEQEEQEDEYFQELDPAIPVKEEFPGHYNFQVSLGNQDSSKHWTYSQILKKVFINMEETLPLRFKWEPPEDGFLLRTAMVFSLDQYASDPVKRCHNHMATNNPSNRDVDPRIIKHVVRCTHHLTVYEERNEHLSIVTRLNRPQPGSQYVPVCFKFLCKNSCPSGMNRRPTELIFTLEDRNRRILGRRRLPVRVCSCPKRDKKKEEAEIVDTQPEIKKRKLCIPVAKKMMPSCDTHVFNVQLNIVGKENYLAVLKYAYDIMAGQATRTGQFEFFKPYMDDILRKTP</sequence>
<dbReference type="PANTHER" id="PTHR11447">
    <property type="entry name" value="CELLULAR TUMOR ANTIGEN P53"/>
    <property type="match status" value="1"/>
</dbReference>
<dbReference type="SUPFAM" id="SSF49417">
    <property type="entry name" value="p53-like transcription factors"/>
    <property type="match status" value="1"/>
</dbReference>
<evidence type="ECO:0000256" key="13">
    <source>
        <dbReference type="SAM" id="MobiDB-lite"/>
    </source>
</evidence>
<dbReference type="CDD" id="cd08367">
    <property type="entry name" value="P53"/>
    <property type="match status" value="1"/>
</dbReference>
<dbReference type="Proteomes" id="UP000250275">
    <property type="component" value="Unassembled WGS sequence"/>
</dbReference>
<dbReference type="GO" id="GO:0046872">
    <property type="term" value="F:metal ion binding"/>
    <property type="evidence" value="ECO:0007669"/>
    <property type="project" value="UniProtKB-KW"/>
</dbReference>
<name>A0A310SY68_9HYME</name>
<comment type="similarity">
    <text evidence="2">Belongs to the p53 family.</text>
</comment>
<organism evidence="15 16">
    <name type="scientific">Eufriesea mexicana</name>
    <dbReference type="NCBI Taxonomy" id="516756"/>
    <lineage>
        <taxon>Eukaryota</taxon>
        <taxon>Metazoa</taxon>
        <taxon>Ecdysozoa</taxon>
        <taxon>Arthropoda</taxon>
        <taxon>Hexapoda</taxon>
        <taxon>Insecta</taxon>
        <taxon>Pterygota</taxon>
        <taxon>Neoptera</taxon>
        <taxon>Endopterygota</taxon>
        <taxon>Hymenoptera</taxon>
        <taxon>Apocrita</taxon>
        <taxon>Aculeata</taxon>
        <taxon>Apoidea</taxon>
        <taxon>Anthophila</taxon>
        <taxon>Apidae</taxon>
        <taxon>Eufriesea</taxon>
    </lineage>
</organism>
<evidence type="ECO:0000256" key="1">
    <source>
        <dbReference type="ARBA" id="ARBA00004123"/>
    </source>
</evidence>
<dbReference type="GO" id="GO:0005634">
    <property type="term" value="C:nucleus"/>
    <property type="evidence" value="ECO:0007669"/>
    <property type="project" value="UniProtKB-SubCell"/>
</dbReference>
<dbReference type="PANTHER" id="PTHR11447:SF16">
    <property type="entry name" value="P53 PROTEIN LONG FORM VARIANT 1"/>
    <property type="match status" value="1"/>
</dbReference>
<evidence type="ECO:0000256" key="10">
    <source>
        <dbReference type="ARBA" id="ARBA00023242"/>
    </source>
</evidence>
<feature type="site" description="Interaction with DNA" evidence="12">
    <location>
        <position position="109"/>
    </location>
</feature>
<dbReference type="GO" id="GO:0000978">
    <property type="term" value="F:RNA polymerase II cis-regulatory region sequence-specific DNA binding"/>
    <property type="evidence" value="ECO:0007669"/>
    <property type="project" value="TreeGrafter"/>
</dbReference>
<keyword evidence="7" id="KW-0238">DNA-binding</keyword>
<evidence type="ECO:0000256" key="4">
    <source>
        <dbReference type="ARBA" id="ARBA00022723"/>
    </source>
</evidence>
<feature type="binding site" evidence="11">
    <location>
        <position position="229"/>
    </location>
    <ligand>
        <name>Zn(2+)</name>
        <dbReference type="ChEBI" id="CHEBI:29105"/>
    </ligand>
</feature>
<evidence type="ECO:0000256" key="7">
    <source>
        <dbReference type="ARBA" id="ARBA00023125"/>
    </source>
</evidence>
<protein>
    <submittedName>
        <fullName evidence="15">Tumor protein p73</fullName>
    </submittedName>
</protein>
<gene>
    <name evidence="15" type="ORF">WN48_06893</name>
</gene>